<dbReference type="EMBL" id="BMAT01002529">
    <property type="protein sequence ID" value="GFS08646.1"/>
    <property type="molecule type" value="Genomic_DNA"/>
</dbReference>
<evidence type="ECO:0000256" key="1">
    <source>
        <dbReference type="SAM" id="SignalP"/>
    </source>
</evidence>
<name>A0AAV4IJS4_9GAST</name>
<proteinExistence type="predicted"/>
<feature type="chain" id="PRO_5043763951" description="Attacin C-terminal domain-containing protein" evidence="1">
    <location>
        <begin position="31"/>
        <end position="208"/>
    </location>
</feature>
<keyword evidence="1" id="KW-0732">Signal</keyword>
<protein>
    <recommendedName>
        <fullName evidence="4">Attacin C-terminal domain-containing protein</fullName>
    </recommendedName>
</protein>
<gene>
    <name evidence="2" type="ORF">ElyMa_001279500</name>
</gene>
<sequence>MAVQGVVSRPGFVWLVASLSVLAIARSAQAVLEDSDELGGGLKPGLQDPGELITKRKDGHKIGVGITTDQSGRPSGRLSYTREFDNGRGSYGIHIDRGLHRGGKTSVGIGGSWRFKRDVLGKRSRKTKLNLGFNRGPNGRLTTNAGVSHTTRGGHTFSAGVSRSGGHNSYHLGYSKTFGKKGRGRITAGARREGGRTSYGARVAWRFG</sequence>
<evidence type="ECO:0008006" key="4">
    <source>
        <dbReference type="Google" id="ProtNLM"/>
    </source>
</evidence>
<dbReference type="Proteomes" id="UP000762676">
    <property type="component" value="Unassembled WGS sequence"/>
</dbReference>
<feature type="signal peptide" evidence="1">
    <location>
        <begin position="1"/>
        <end position="30"/>
    </location>
</feature>
<organism evidence="2 3">
    <name type="scientific">Elysia marginata</name>
    <dbReference type="NCBI Taxonomy" id="1093978"/>
    <lineage>
        <taxon>Eukaryota</taxon>
        <taxon>Metazoa</taxon>
        <taxon>Spiralia</taxon>
        <taxon>Lophotrochozoa</taxon>
        <taxon>Mollusca</taxon>
        <taxon>Gastropoda</taxon>
        <taxon>Heterobranchia</taxon>
        <taxon>Euthyneura</taxon>
        <taxon>Panpulmonata</taxon>
        <taxon>Sacoglossa</taxon>
        <taxon>Placobranchoidea</taxon>
        <taxon>Plakobranchidae</taxon>
        <taxon>Elysia</taxon>
    </lineage>
</organism>
<comment type="caution">
    <text evidence="2">The sequence shown here is derived from an EMBL/GenBank/DDBJ whole genome shotgun (WGS) entry which is preliminary data.</text>
</comment>
<evidence type="ECO:0000313" key="3">
    <source>
        <dbReference type="Proteomes" id="UP000762676"/>
    </source>
</evidence>
<dbReference type="AlphaFoldDB" id="A0AAV4IJS4"/>
<evidence type="ECO:0000313" key="2">
    <source>
        <dbReference type="EMBL" id="GFS08646.1"/>
    </source>
</evidence>
<accession>A0AAV4IJS4</accession>
<keyword evidence="3" id="KW-1185">Reference proteome</keyword>
<reference evidence="2 3" key="1">
    <citation type="journal article" date="2021" name="Elife">
        <title>Chloroplast acquisition without the gene transfer in kleptoplastic sea slugs, Plakobranchus ocellatus.</title>
        <authorList>
            <person name="Maeda T."/>
            <person name="Takahashi S."/>
            <person name="Yoshida T."/>
            <person name="Shimamura S."/>
            <person name="Takaki Y."/>
            <person name="Nagai Y."/>
            <person name="Toyoda A."/>
            <person name="Suzuki Y."/>
            <person name="Arimoto A."/>
            <person name="Ishii H."/>
            <person name="Satoh N."/>
            <person name="Nishiyama T."/>
            <person name="Hasebe M."/>
            <person name="Maruyama T."/>
            <person name="Minagawa J."/>
            <person name="Obokata J."/>
            <person name="Shigenobu S."/>
        </authorList>
    </citation>
    <scope>NUCLEOTIDE SEQUENCE [LARGE SCALE GENOMIC DNA]</scope>
</reference>